<reference evidence="9 10" key="1">
    <citation type="submission" date="2009-11" db="EMBL/GenBank/DDBJ databases">
        <title>Annotation of Allomyces macrogynus ATCC 38327.</title>
        <authorList>
            <consortium name="The Broad Institute Genome Sequencing Platform"/>
            <person name="Russ C."/>
            <person name="Cuomo C."/>
            <person name="Burger G."/>
            <person name="Gray M.W."/>
            <person name="Holland P.W.H."/>
            <person name="King N."/>
            <person name="Lang F.B.F."/>
            <person name="Roger A.J."/>
            <person name="Ruiz-Trillo I."/>
            <person name="Young S.K."/>
            <person name="Zeng Q."/>
            <person name="Gargeya S."/>
            <person name="Fitzgerald M."/>
            <person name="Haas B."/>
            <person name="Abouelleil A."/>
            <person name="Alvarado L."/>
            <person name="Arachchi H.M."/>
            <person name="Berlin A."/>
            <person name="Chapman S.B."/>
            <person name="Gearin G."/>
            <person name="Goldberg J."/>
            <person name="Griggs A."/>
            <person name="Gujja S."/>
            <person name="Hansen M."/>
            <person name="Heiman D."/>
            <person name="Howarth C."/>
            <person name="Larimer J."/>
            <person name="Lui A."/>
            <person name="MacDonald P.J.P."/>
            <person name="McCowen C."/>
            <person name="Montmayeur A."/>
            <person name="Murphy C."/>
            <person name="Neiman D."/>
            <person name="Pearson M."/>
            <person name="Priest M."/>
            <person name="Roberts A."/>
            <person name="Saif S."/>
            <person name="Shea T."/>
            <person name="Sisk P."/>
            <person name="Stolte C."/>
            <person name="Sykes S."/>
            <person name="Wortman J."/>
            <person name="Nusbaum C."/>
            <person name="Birren B."/>
        </authorList>
    </citation>
    <scope>NUCLEOTIDE SEQUENCE [LARGE SCALE GENOMIC DNA]</scope>
    <source>
        <strain evidence="9 10">ATCC 38327</strain>
    </source>
</reference>
<keyword evidence="7" id="KW-0067">ATP-binding</keyword>
<reference evidence="10" key="2">
    <citation type="submission" date="2009-11" db="EMBL/GenBank/DDBJ databases">
        <title>The Genome Sequence of Allomyces macrogynus strain ATCC 38327.</title>
        <authorList>
            <consortium name="The Broad Institute Genome Sequencing Platform"/>
            <person name="Russ C."/>
            <person name="Cuomo C."/>
            <person name="Shea T."/>
            <person name="Young S.K."/>
            <person name="Zeng Q."/>
            <person name="Koehrsen M."/>
            <person name="Haas B."/>
            <person name="Borodovsky M."/>
            <person name="Guigo R."/>
            <person name="Alvarado L."/>
            <person name="Berlin A."/>
            <person name="Borenstein D."/>
            <person name="Chen Z."/>
            <person name="Engels R."/>
            <person name="Freedman E."/>
            <person name="Gellesch M."/>
            <person name="Goldberg J."/>
            <person name="Griggs A."/>
            <person name="Gujja S."/>
            <person name="Heiman D."/>
            <person name="Hepburn T."/>
            <person name="Howarth C."/>
            <person name="Jen D."/>
            <person name="Larson L."/>
            <person name="Lewis B."/>
            <person name="Mehta T."/>
            <person name="Park D."/>
            <person name="Pearson M."/>
            <person name="Roberts A."/>
            <person name="Saif S."/>
            <person name="Shenoy N."/>
            <person name="Sisk P."/>
            <person name="Stolte C."/>
            <person name="Sykes S."/>
            <person name="Walk T."/>
            <person name="White J."/>
            <person name="Yandava C."/>
            <person name="Burger G."/>
            <person name="Gray M.W."/>
            <person name="Holland P.W.H."/>
            <person name="King N."/>
            <person name="Lang F.B.F."/>
            <person name="Roger A.J."/>
            <person name="Ruiz-Trillo I."/>
            <person name="Lander E."/>
            <person name="Nusbaum C."/>
        </authorList>
    </citation>
    <scope>NUCLEOTIDE SEQUENCE [LARGE SCALE GENOMIC DNA]</scope>
    <source>
        <strain evidence="10">ATCC 38327</strain>
    </source>
</reference>
<dbReference type="EMBL" id="GG745352">
    <property type="protein sequence ID" value="KNE67111.1"/>
    <property type="molecule type" value="Genomic_DNA"/>
</dbReference>
<evidence type="ECO:0000313" key="10">
    <source>
        <dbReference type="Proteomes" id="UP000054350"/>
    </source>
</evidence>
<dbReference type="GO" id="GO:0051731">
    <property type="term" value="F:polynucleotide 5'-hydroxyl-kinase activity"/>
    <property type="evidence" value="ECO:0007669"/>
    <property type="project" value="InterPro"/>
</dbReference>
<proteinExistence type="inferred from homology"/>
<dbReference type="eggNOG" id="KOG2750">
    <property type="taxonomic scope" value="Eukaryota"/>
</dbReference>
<evidence type="ECO:0000256" key="1">
    <source>
        <dbReference type="ARBA" id="ARBA00011003"/>
    </source>
</evidence>
<sequence length="681" mass="73095">MAYHPAQHDQMSDGDFLGFTTVPLEEANVVGDEEVTLIGFKHKETFVFQGHALIAAIEGSFSVADFLMAAHPAWLSLHPCFGPSAYSLPVIQAIDYTIPDPADLRAPFSSPRVQNVPLKTSKLGKKVQRLAKKLAGKGTYDAILAVVDFSWAGFDAVHPIAAEFQVFEPRDKDKRAALAGAPQVTAHPLVPVPRVYPILHPSPQAMTVFAPASWQSAFQALFLAFSAFKHVDVPNLAFYPTAMAIGAKGHGKSTLNRMLVNVLLSTFSQVAFLDMDPGQAEFTEPGVLGLTVVDFPVLGPGYLYRPARPLLAEQFLGAVTPQACPDIYLQHVRTLVAAYRAYAAEAWAKERRVVPLVVNTLGWVRGFGLELLKEAMAEVAPTHVLHLVGAADRDQIPVHELLEPWLSVATAAAEASVSASASDGEVASLSSAPTEDGGEDEDTMVIVDEDQDDDHVEESTTSPPAAAVAPFVPQVIDVASITMSLRPRLNASDLRIFAQSVALCSRTPSLDVPRRAWLDPTPLTSPKYPTYAIPLSKLVVATPYHKIATPDLLYALNGSLVGLGVVTDSAIASPARAGFQHVPFMPDHHYVGFGIVRAIGGGGNGAERDVYVLTSVDAARLDHVDLLIRGDMDVSNWLVTWGLPFVSATKPPGPYLTYAQGEGVGAVATRLRRGMARKVHA</sequence>
<dbReference type="Gene3D" id="3.40.50.300">
    <property type="entry name" value="P-loop containing nucleotide triphosphate hydrolases"/>
    <property type="match status" value="1"/>
</dbReference>
<dbReference type="InterPro" id="IPR032319">
    <property type="entry name" value="CLP1_P"/>
</dbReference>
<comment type="similarity">
    <text evidence="1">Belongs to the Clp1 family. NOL9/GRC3 subfamily.</text>
</comment>
<gene>
    <name evidence="9" type="ORF">AMAG_12186</name>
</gene>
<dbReference type="PANTHER" id="PTHR12755:SF3">
    <property type="entry name" value="POLYNUCLEOTIDE 5'-HYDROXYL-KINASE NOL9"/>
    <property type="match status" value="1"/>
</dbReference>
<dbReference type="GO" id="GO:0005634">
    <property type="term" value="C:nucleus"/>
    <property type="evidence" value="ECO:0007669"/>
    <property type="project" value="TreeGrafter"/>
</dbReference>
<evidence type="ECO:0000259" key="8">
    <source>
        <dbReference type="Pfam" id="PF16575"/>
    </source>
</evidence>
<dbReference type="OrthoDB" id="2405412at2759"/>
<dbReference type="InterPro" id="IPR045116">
    <property type="entry name" value="Clp1/Grc3"/>
</dbReference>
<dbReference type="AlphaFoldDB" id="A0A0L0SX97"/>
<evidence type="ECO:0000256" key="4">
    <source>
        <dbReference type="ARBA" id="ARBA00022679"/>
    </source>
</evidence>
<evidence type="ECO:0000256" key="6">
    <source>
        <dbReference type="ARBA" id="ARBA00022777"/>
    </source>
</evidence>
<feature type="domain" description="Clp1 P-loop" evidence="8">
    <location>
        <begin position="246"/>
        <end position="387"/>
    </location>
</feature>
<dbReference type="STRING" id="578462.A0A0L0SX97"/>
<protein>
    <recommendedName>
        <fullName evidence="3">Polynucleotide 5'-hydroxyl-kinase GRC3</fullName>
    </recommendedName>
    <alternativeName>
        <fullName evidence="2">Polynucleotide 5'-hydroxyl-kinase grc3</fullName>
    </alternativeName>
</protein>
<dbReference type="InterPro" id="IPR027417">
    <property type="entry name" value="P-loop_NTPase"/>
</dbReference>
<keyword evidence="4" id="KW-0808">Transferase</keyword>
<keyword evidence="5" id="KW-0547">Nucleotide-binding</keyword>
<dbReference type="PANTHER" id="PTHR12755">
    <property type="entry name" value="CLEAVAGE/POLYADENYLATION FACTOR IA SUBUNIT CLP1P"/>
    <property type="match status" value="1"/>
</dbReference>
<evidence type="ECO:0000313" key="9">
    <source>
        <dbReference type="EMBL" id="KNE67111.1"/>
    </source>
</evidence>
<keyword evidence="6" id="KW-0418">Kinase</keyword>
<dbReference type="GO" id="GO:0000448">
    <property type="term" value="P:cleavage in ITS2 between 5.8S rRNA and LSU-rRNA of tricistronic rRNA transcript (SSU-rRNA, 5.8S rRNA, LSU-rRNA)"/>
    <property type="evidence" value="ECO:0007669"/>
    <property type="project" value="TreeGrafter"/>
</dbReference>
<dbReference type="Pfam" id="PF16575">
    <property type="entry name" value="CLP1_P"/>
    <property type="match status" value="1"/>
</dbReference>
<accession>A0A0L0SX97</accession>
<evidence type="ECO:0000256" key="2">
    <source>
        <dbReference type="ARBA" id="ARBA00018706"/>
    </source>
</evidence>
<dbReference type="VEuPathDB" id="FungiDB:AMAG_12186"/>
<organism evidence="9 10">
    <name type="scientific">Allomyces macrogynus (strain ATCC 38327)</name>
    <name type="common">Allomyces javanicus var. macrogynus</name>
    <dbReference type="NCBI Taxonomy" id="578462"/>
    <lineage>
        <taxon>Eukaryota</taxon>
        <taxon>Fungi</taxon>
        <taxon>Fungi incertae sedis</taxon>
        <taxon>Blastocladiomycota</taxon>
        <taxon>Blastocladiomycetes</taxon>
        <taxon>Blastocladiales</taxon>
        <taxon>Blastocladiaceae</taxon>
        <taxon>Allomyces</taxon>
    </lineage>
</organism>
<evidence type="ECO:0000256" key="7">
    <source>
        <dbReference type="ARBA" id="ARBA00022840"/>
    </source>
</evidence>
<evidence type="ECO:0000256" key="5">
    <source>
        <dbReference type="ARBA" id="ARBA00022741"/>
    </source>
</evidence>
<dbReference type="GO" id="GO:0005524">
    <property type="term" value="F:ATP binding"/>
    <property type="evidence" value="ECO:0007669"/>
    <property type="project" value="UniProtKB-KW"/>
</dbReference>
<name>A0A0L0SX97_ALLM3</name>
<evidence type="ECO:0000256" key="3">
    <source>
        <dbReference type="ARBA" id="ARBA00019824"/>
    </source>
</evidence>
<dbReference type="Proteomes" id="UP000054350">
    <property type="component" value="Unassembled WGS sequence"/>
</dbReference>
<keyword evidence="10" id="KW-1185">Reference proteome</keyword>